<feature type="domain" description="MADF" evidence="1">
    <location>
        <begin position="4"/>
        <end position="95"/>
    </location>
</feature>
<sequence>MSLEIINFVKSHPILYDTTNPDYRKIREREKVWEVLAKDTFESVDKVKKKWKNLRDCYHRYLKTLHGINDINSSRPGPMTFKWANKMEFCKPFLEMNIEKAEEVSSKSDNSNYSEESTFNFTINNTKKRKRSDNDSFGNLFHNTLDATDLIFLGYSHTIKTFSPTRQINLKLKIAQIIMEEELKQLEETGMADLAPCPIVKEEYEEPCNI</sequence>
<dbReference type="AlphaFoldDB" id="A0A9P0B1P8"/>
<name>A0A9P0B1P8_BRAAE</name>
<dbReference type="PROSITE" id="PS51029">
    <property type="entry name" value="MADF"/>
    <property type="match status" value="1"/>
</dbReference>
<accession>A0A9P0B1P8</accession>
<dbReference type="GO" id="GO:0005634">
    <property type="term" value="C:nucleus"/>
    <property type="evidence" value="ECO:0007669"/>
    <property type="project" value="TreeGrafter"/>
</dbReference>
<keyword evidence="3" id="KW-1185">Reference proteome</keyword>
<dbReference type="PANTHER" id="PTHR12243">
    <property type="entry name" value="MADF DOMAIN TRANSCRIPTION FACTOR"/>
    <property type="match status" value="1"/>
</dbReference>
<gene>
    <name evidence="2" type="ORF">MELIAE_LOCUS4971</name>
</gene>
<dbReference type="EMBL" id="OV121134">
    <property type="protein sequence ID" value="CAH0552826.1"/>
    <property type="molecule type" value="Genomic_DNA"/>
</dbReference>
<dbReference type="SMART" id="SM00595">
    <property type="entry name" value="MADF"/>
    <property type="match status" value="1"/>
</dbReference>
<dbReference type="InterPro" id="IPR039353">
    <property type="entry name" value="TF_Adf1"/>
</dbReference>
<dbReference type="Proteomes" id="UP001154078">
    <property type="component" value="Chromosome 3"/>
</dbReference>
<dbReference type="Pfam" id="PF10545">
    <property type="entry name" value="MADF_DNA_bdg"/>
    <property type="match status" value="1"/>
</dbReference>
<dbReference type="GO" id="GO:0005667">
    <property type="term" value="C:transcription regulator complex"/>
    <property type="evidence" value="ECO:0007669"/>
    <property type="project" value="TreeGrafter"/>
</dbReference>
<reference evidence="2" key="1">
    <citation type="submission" date="2021-12" db="EMBL/GenBank/DDBJ databases">
        <authorList>
            <person name="King R."/>
        </authorList>
    </citation>
    <scope>NUCLEOTIDE SEQUENCE</scope>
</reference>
<evidence type="ECO:0000313" key="2">
    <source>
        <dbReference type="EMBL" id="CAH0552826.1"/>
    </source>
</evidence>
<organism evidence="2 3">
    <name type="scientific">Brassicogethes aeneus</name>
    <name type="common">Rape pollen beetle</name>
    <name type="synonym">Meligethes aeneus</name>
    <dbReference type="NCBI Taxonomy" id="1431903"/>
    <lineage>
        <taxon>Eukaryota</taxon>
        <taxon>Metazoa</taxon>
        <taxon>Ecdysozoa</taxon>
        <taxon>Arthropoda</taxon>
        <taxon>Hexapoda</taxon>
        <taxon>Insecta</taxon>
        <taxon>Pterygota</taxon>
        <taxon>Neoptera</taxon>
        <taxon>Endopterygota</taxon>
        <taxon>Coleoptera</taxon>
        <taxon>Polyphaga</taxon>
        <taxon>Cucujiformia</taxon>
        <taxon>Nitidulidae</taxon>
        <taxon>Meligethinae</taxon>
        <taxon>Brassicogethes</taxon>
    </lineage>
</organism>
<evidence type="ECO:0000313" key="3">
    <source>
        <dbReference type="Proteomes" id="UP001154078"/>
    </source>
</evidence>
<proteinExistence type="predicted"/>
<evidence type="ECO:0000259" key="1">
    <source>
        <dbReference type="PROSITE" id="PS51029"/>
    </source>
</evidence>
<dbReference type="PANTHER" id="PTHR12243:SF60">
    <property type="entry name" value="SI:CH211-15D5.12-RELATED"/>
    <property type="match status" value="1"/>
</dbReference>
<protein>
    <recommendedName>
        <fullName evidence="1">MADF domain-containing protein</fullName>
    </recommendedName>
</protein>
<dbReference type="InterPro" id="IPR006578">
    <property type="entry name" value="MADF-dom"/>
</dbReference>
<dbReference type="GO" id="GO:0006357">
    <property type="term" value="P:regulation of transcription by RNA polymerase II"/>
    <property type="evidence" value="ECO:0007669"/>
    <property type="project" value="TreeGrafter"/>
</dbReference>
<dbReference type="OrthoDB" id="6081971at2759"/>